<reference evidence="2 3" key="1">
    <citation type="submission" date="2019-03" db="EMBL/GenBank/DDBJ databases">
        <title>Single cell metagenomics reveals metabolic interactions within the superorganism composed of flagellate Streblomastix strix and complex community of Bacteroidetes bacteria on its surface.</title>
        <authorList>
            <person name="Treitli S.C."/>
            <person name="Kolisko M."/>
            <person name="Husnik F."/>
            <person name="Keeling P."/>
            <person name="Hampl V."/>
        </authorList>
    </citation>
    <scope>NUCLEOTIDE SEQUENCE [LARGE SCALE GENOMIC DNA]</scope>
    <source>
        <strain evidence="2">St1</strain>
    </source>
</reference>
<gene>
    <name evidence="2" type="ORF">EZS26_004043</name>
</gene>
<evidence type="ECO:0000313" key="3">
    <source>
        <dbReference type="Proteomes" id="UP000324575"/>
    </source>
</evidence>
<dbReference type="SUPFAM" id="SSF82866">
    <property type="entry name" value="Multidrug efflux transporter AcrB transmembrane domain"/>
    <property type="match status" value="1"/>
</dbReference>
<dbReference type="SUPFAM" id="SSF82693">
    <property type="entry name" value="Multidrug efflux transporter AcrB pore domain, PN1, PN2, PC1 and PC2 subdomains"/>
    <property type="match status" value="3"/>
</dbReference>
<dbReference type="Gene3D" id="3.30.70.1320">
    <property type="entry name" value="Multidrug efflux transporter AcrB pore domain like"/>
    <property type="match status" value="1"/>
</dbReference>
<keyword evidence="1" id="KW-0472">Membrane</keyword>
<dbReference type="GO" id="GO:0042910">
    <property type="term" value="F:xenobiotic transmembrane transporter activity"/>
    <property type="evidence" value="ECO:0007669"/>
    <property type="project" value="TreeGrafter"/>
</dbReference>
<dbReference type="Pfam" id="PF00873">
    <property type="entry name" value="ACR_tran"/>
    <property type="match status" value="1"/>
</dbReference>
<protein>
    <submittedName>
        <fullName evidence="2">Multidrug resistance protein MdtB</fullName>
    </submittedName>
</protein>
<feature type="non-terminal residue" evidence="2">
    <location>
        <position position="646"/>
    </location>
</feature>
<proteinExistence type="predicted"/>
<dbReference type="PANTHER" id="PTHR32063">
    <property type="match status" value="1"/>
</dbReference>
<sequence>MASIVETSIKRPLLIIVIFTVLTLGGLVCYNMLNLNLLPKFELPTITVSTIYPGAGASEVEASVTKKIEDALSTLENLKKVSSVSQEGASIITIQLNEGVNADLSVQDAQRKINAIKSDLPKEILEPSINKISMDEQPIMRIAVSSSLPPTEFYKLVEDRIQPRLAKLSGVGSVDMVGGNEREIKVNIDAKKLEAYNLSILQVLQAIQTTNMEIPVGNVENSNAVYSVRLAAKYSSLEDLRNTVIIVSPQGGEVKIADVAEVEDGIAEQKLINRMDGRDAIGLSIQKQSDANAVKVADLTKVELAAIEKEYAGSNVKFEIATDDSIFTKASANAVVLDLILAILIVSIVCFIFLHNFRSAMIVMIAVPLSIIPAFIALYVMGYSLNMMSLMALSLVVGILVDDSIVVIENMFHHMEQGKSSRKAAIDGCKQIMFTVMAITLVIVVVFLPLAITGGLIGNILKEFAIPIIAATLSSLLVSFTVTPMLMSRFGKLSDDTRSTLLGRFSRMVEKTFDSLKNGYARLLSIGLRHKVTVLIITFALLIASFTLFSSGLIGFAFTPNTDQGEFIVNIDMNPQITVYQNNQIAMQAEQILMSKPEVVRVYTNVGSSGARFGNSSKNNATSISVKMVDKDKRNINVYDFSQQVK</sequence>
<evidence type="ECO:0000313" key="2">
    <source>
        <dbReference type="EMBL" id="KAA6299818.1"/>
    </source>
</evidence>
<name>A0A5M8NU32_9BACT</name>
<dbReference type="Gene3D" id="3.30.70.1430">
    <property type="entry name" value="Multidrug efflux transporter AcrB pore domain"/>
    <property type="match status" value="2"/>
</dbReference>
<feature type="transmembrane region" description="Helical" evidence="1">
    <location>
        <begin position="361"/>
        <end position="381"/>
    </location>
</feature>
<accession>A0A5M8NU32</accession>
<evidence type="ECO:0000256" key="1">
    <source>
        <dbReference type="SAM" id="Phobius"/>
    </source>
</evidence>
<dbReference type="PANTHER" id="PTHR32063:SF0">
    <property type="entry name" value="SWARMING MOTILITY PROTEIN SWRC"/>
    <property type="match status" value="1"/>
</dbReference>
<dbReference type="Gene3D" id="3.30.2090.10">
    <property type="entry name" value="Multidrug efflux transporter AcrB TolC docking domain, DN and DC subdomains"/>
    <property type="match status" value="1"/>
</dbReference>
<dbReference type="InterPro" id="IPR027463">
    <property type="entry name" value="AcrB_DN_DC_subdom"/>
</dbReference>
<keyword evidence="1" id="KW-1133">Transmembrane helix</keyword>
<dbReference type="Proteomes" id="UP000324575">
    <property type="component" value="Unassembled WGS sequence"/>
</dbReference>
<dbReference type="PRINTS" id="PR00702">
    <property type="entry name" value="ACRIFLAVINRP"/>
</dbReference>
<feature type="transmembrane region" description="Helical" evidence="1">
    <location>
        <begin position="334"/>
        <end position="354"/>
    </location>
</feature>
<dbReference type="SUPFAM" id="SSF82714">
    <property type="entry name" value="Multidrug efflux transporter AcrB TolC docking domain, DN and DC subdomains"/>
    <property type="match status" value="1"/>
</dbReference>
<comment type="caution">
    <text evidence="2">The sequence shown here is derived from an EMBL/GenBank/DDBJ whole genome shotgun (WGS) entry which is preliminary data.</text>
</comment>
<feature type="transmembrane region" description="Helical" evidence="1">
    <location>
        <begin position="12"/>
        <end position="33"/>
    </location>
</feature>
<dbReference type="AlphaFoldDB" id="A0A5M8NU32"/>
<keyword evidence="1" id="KW-0812">Transmembrane</keyword>
<dbReference type="GO" id="GO:0005886">
    <property type="term" value="C:plasma membrane"/>
    <property type="evidence" value="ECO:0007669"/>
    <property type="project" value="TreeGrafter"/>
</dbReference>
<dbReference type="EMBL" id="SNRX01000222">
    <property type="protein sequence ID" value="KAA6299818.1"/>
    <property type="molecule type" value="Genomic_DNA"/>
</dbReference>
<feature type="transmembrane region" description="Helical" evidence="1">
    <location>
        <begin position="432"/>
        <end position="452"/>
    </location>
</feature>
<feature type="transmembrane region" description="Helical" evidence="1">
    <location>
        <begin position="464"/>
        <end position="486"/>
    </location>
</feature>
<feature type="transmembrane region" description="Helical" evidence="1">
    <location>
        <begin position="387"/>
        <end position="412"/>
    </location>
</feature>
<dbReference type="InterPro" id="IPR001036">
    <property type="entry name" value="Acrflvin-R"/>
</dbReference>
<dbReference type="Gene3D" id="1.20.1640.10">
    <property type="entry name" value="Multidrug efflux transporter AcrB transmembrane domain"/>
    <property type="match status" value="2"/>
</dbReference>
<organism evidence="2 3">
    <name type="scientific">Candidatus Ordinivivax streblomastigis</name>
    <dbReference type="NCBI Taxonomy" id="2540710"/>
    <lineage>
        <taxon>Bacteria</taxon>
        <taxon>Pseudomonadati</taxon>
        <taxon>Bacteroidota</taxon>
        <taxon>Bacteroidia</taxon>
        <taxon>Bacteroidales</taxon>
        <taxon>Candidatus Ordinivivax</taxon>
    </lineage>
</organism>
<feature type="transmembrane region" description="Helical" evidence="1">
    <location>
        <begin position="532"/>
        <end position="558"/>
    </location>
</feature>